<gene>
    <name evidence="2" type="primary">Dwil\GK14934</name>
    <name evidence="2" type="ORF">Dwil_GK14934</name>
</gene>
<keyword evidence="1" id="KW-0732">Signal</keyword>
<protein>
    <recommendedName>
        <fullName evidence="4">Secreted protein</fullName>
    </recommendedName>
</protein>
<reference evidence="2 3" key="1">
    <citation type="journal article" date="2007" name="Nature">
        <title>Evolution of genes and genomes on the Drosophila phylogeny.</title>
        <authorList>
            <consortium name="Drosophila 12 Genomes Consortium"/>
            <person name="Clark A.G."/>
            <person name="Eisen M.B."/>
            <person name="Smith D.R."/>
            <person name="Bergman C.M."/>
            <person name="Oliver B."/>
            <person name="Markow T.A."/>
            <person name="Kaufman T.C."/>
            <person name="Kellis M."/>
            <person name="Gelbart W."/>
            <person name="Iyer V.N."/>
            <person name="Pollard D.A."/>
            <person name="Sackton T.B."/>
            <person name="Larracuente A.M."/>
            <person name="Singh N.D."/>
            <person name="Abad J.P."/>
            <person name="Abt D.N."/>
            <person name="Adryan B."/>
            <person name="Aguade M."/>
            <person name="Akashi H."/>
            <person name="Anderson W.W."/>
            <person name="Aquadro C.F."/>
            <person name="Ardell D.H."/>
            <person name="Arguello R."/>
            <person name="Artieri C.G."/>
            <person name="Barbash D.A."/>
            <person name="Barker D."/>
            <person name="Barsanti P."/>
            <person name="Batterham P."/>
            <person name="Batzoglou S."/>
            <person name="Begun D."/>
            <person name="Bhutkar A."/>
            <person name="Blanco E."/>
            <person name="Bosak S.A."/>
            <person name="Bradley R.K."/>
            <person name="Brand A.D."/>
            <person name="Brent M.R."/>
            <person name="Brooks A.N."/>
            <person name="Brown R.H."/>
            <person name="Butlin R.K."/>
            <person name="Caggese C."/>
            <person name="Calvi B.R."/>
            <person name="Bernardo de Carvalho A."/>
            <person name="Caspi A."/>
            <person name="Castrezana S."/>
            <person name="Celniker S.E."/>
            <person name="Chang J.L."/>
            <person name="Chapple C."/>
            <person name="Chatterji S."/>
            <person name="Chinwalla A."/>
            <person name="Civetta A."/>
            <person name="Clifton S.W."/>
            <person name="Comeron J.M."/>
            <person name="Costello J.C."/>
            <person name="Coyne J.A."/>
            <person name="Daub J."/>
            <person name="David R.G."/>
            <person name="Delcher A.L."/>
            <person name="Delehaunty K."/>
            <person name="Do C.B."/>
            <person name="Ebling H."/>
            <person name="Edwards K."/>
            <person name="Eickbush T."/>
            <person name="Evans J.D."/>
            <person name="Filipski A."/>
            <person name="Findeiss S."/>
            <person name="Freyhult E."/>
            <person name="Fulton L."/>
            <person name="Fulton R."/>
            <person name="Garcia A.C."/>
            <person name="Gardiner A."/>
            <person name="Garfield D.A."/>
            <person name="Garvin B.E."/>
            <person name="Gibson G."/>
            <person name="Gilbert D."/>
            <person name="Gnerre S."/>
            <person name="Godfrey J."/>
            <person name="Good R."/>
            <person name="Gotea V."/>
            <person name="Gravely B."/>
            <person name="Greenberg A.J."/>
            <person name="Griffiths-Jones S."/>
            <person name="Gross S."/>
            <person name="Guigo R."/>
            <person name="Gustafson E.A."/>
            <person name="Haerty W."/>
            <person name="Hahn M.W."/>
            <person name="Halligan D.L."/>
            <person name="Halpern A.L."/>
            <person name="Halter G.M."/>
            <person name="Han M.V."/>
            <person name="Heger A."/>
            <person name="Hillier L."/>
            <person name="Hinrichs A.S."/>
            <person name="Holmes I."/>
            <person name="Hoskins R.A."/>
            <person name="Hubisz M.J."/>
            <person name="Hultmark D."/>
            <person name="Huntley M.A."/>
            <person name="Jaffe D.B."/>
            <person name="Jagadeeshan S."/>
            <person name="Jeck W.R."/>
            <person name="Johnson J."/>
            <person name="Jones C.D."/>
            <person name="Jordan W.C."/>
            <person name="Karpen G.H."/>
            <person name="Kataoka E."/>
            <person name="Keightley P.D."/>
            <person name="Kheradpour P."/>
            <person name="Kirkness E.F."/>
            <person name="Koerich L.B."/>
            <person name="Kristiansen K."/>
            <person name="Kudrna D."/>
            <person name="Kulathinal R.J."/>
            <person name="Kumar S."/>
            <person name="Kwok R."/>
            <person name="Lander E."/>
            <person name="Langley C.H."/>
            <person name="Lapoint R."/>
            <person name="Lazzaro B.P."/>
            <person name="Lee S.J."/>
            <person name="Levesque L."/>
            <person name="Li R."/>
            <person name="Lin C.F."/>
            <person name="Lin M.F."/>
            <person name="Lindblad-Toh K."/>
            <person name="Llopart A."/>
            <person name="Long M."/>
            <person name="Low L."/>
            <person name="Lozovsky E."/>
            <person name="Lu J."/>
            <person name="Luo M."/>
            <person name="Machado C.A."/>
            <person name="Makalowski W."/>
            <person name="Marzo M."/>
            <person name="Matsuda M."/>
            <person name="Matzkin L."/>
            <person name="McAllister B."/>
            <person name="McBride C.S."/>
            <person name="McKernan B."/>
            <person name="McKernan K."/>
            <person name="Mendez-Lago M."/>
            <person name="Minx P."/>
            <person name="Mollenhauer M.U."/>
            <person name="Montooth K."/>
            <person name="Mount S.M."/>
            <person name="Mu X."/>
            <person name="Myers E."/>
            <person name="Negre B."/>
            <person name="Newfeld S."/>
            <person name="Nielsen R."/>
            <person name="Noor M.A."/>
            <person name="O'Grady P."/>
            <person name="Pachter L."/>
            <person name="Papaceit M."/>
            <person name="Parisi M.J."/>
            <person name="Parisi M."/>
            <person name="Parts L."/>
            <person name="Pedersen J.S."/>
            <person name="Pesole G."/>
            <person name="Phillippy A.M."/>
            <person name="Ponting C.P."/>
            <person name="Pop M."/>
            <person name="Porcelli D."/>
            <person name="Powell J.R."/>
            <person name="Prohaska S."/>
            <person name="Pruitt K."/>
            <person name="Puig M."/>
            <person name="Quesneville H."/>
            <person name="Ram K.R."/>
            <person name="Rand D."/>
            <person name="Rasmussen M.D."/>
            <person name="Reed L.K."/>
            <person name="Reenan R."/>
            <person name="Reily A."/>
            <person name="Remington K.A."/>
            <person name="Rieger T.T."/>
            <person name="Ritchie M.G."/>
            <person name="Robin C."/>
            <person name="Rogers Y.H."/>
            <person name="Rohde C."/>
            <person name="Rozas J."/>
            <person name="Rubenfield M.J."/>
            <person name="Ruiz A."/>
            <person name="Russo S."/>
            <person name="Salzberg S.L."/>
            <person name="Sanchez-Gracia A."/>
            <person name="Saranga D.J."/>
            <person name="Sato H."/>
            <person name="Schaeffer S.W."/>
            <person name="Schatz M.C."/>
            <person name="Schlenke T."/>
            <person name="Schwartz R."/>
            <person name="Segarra C."/>
            <person name="Singh R.S."/>
            <person name="Sirot L."/>
            <person name="Sirota M."/>
            <person name="Sisneros N.B."/>
            <person name="Smith C.D."/>
            <person name="Smith T.F."/>
            <person name="Spieth J."/>
            <person name="Stage D.E."/>
            <person name="Stark A."/>
            <person name="Stephan W."/>
            <person name="Strausberg R.L."/>
            <person name="Strempel S."/>
            <person name="Sturgill D."/>
            <person name="Sutton G."/>
            <person name="Sutton G.G."/>
            <person name="Tao W."/>
            <person name="Teichmann S."/>
            <person name="Tobari Y.N."/>
            <person name="Tomimura Y."/>
            <person name="Tsolas J.M."/>
            <person name="Valente V.L."/>
            <person name="Venter E."/>
            <person name="Venter J.C."/>
            <person name="Vicario S."/>
            <person name="Vieira F.G."/>
            <person name="Vilella A.J."/>
            <person name="Villasante A."/>
            <person name="Walenz B."/>
            <person name="Wang J."/>
            <person name="Wasserman M."/>
            <person name="Watts T."/>
            <person name="Wilson D."/>
            <person name="Wilson R.K."/>
            <person name="Wing R.A."/>
            <person name="Wolfner M.F."/>
            <person name="Wong A."/>
            <person name="Wong G.K."/>
            <person name="Wu C.I."/>
            <person name="Wu G."/>
            <person name="Yamamoto D."/>
            <person name="Yang H.P."/>
            <person name="Yang S.P."/>
            <person name="Yorke J.A."/>
            <person name="Yoshida K."/>
            <person name="Zdobnov E."/>
            <person name="Zhang P."/>
            <person name="Zhang Y."/>
            <person name="Zimin A.V."/>
            <person name="Baldwin J."/>
            <person name="Abdouelleil A."/>
            <person name="Abdulkadir J."/>
            <person name="Abebe A."/>
            <person name="Abera B."/>
            <person name="Abreu J."/>
            <person name="Acer S.C."/>
            <person name="Aftuck L."/>
            <person name="Alexander A."/>
            <person name="An P."/>
            <person name="Anderson E."/>
            <person name="Anderson S."/>
            <person name="Arachi H."/>
            <person name="Azer M."/>
            <person name="Bachantsang P."/>
            <person name="Barry A."/>
            <person name="Bayul T."/>
            <person name="Berlin A."/>
            <person name="Bessette D."/>
            <person name="Bloom T."/>
            <person name="Blye J."/>
            <person name="Boguslavskiy L."/>
            <person name="Bonnet C."/>
            <person name="Boukhgalter B."/>
            <person name="Bourzgui I."/>
            <person name="Brown A."/>
            <person name="Cahill P."/>
            <person name="Channer S."/>
            <person name="Cheshatsang Y."/>
            <person name="Chuda L."/>
            <person name="Citroen M."/>
            <person name="Collymore A."/>
            <person name="Cooke P."/>
            <person name="Costello M."/>
            <person name="D'Aco K."/>
            <person name="Daza R."/>
            <person name="De Haan G."/>
            <person name="DeGray S."/>
            <person name="DeMaso C."/>
            <person name="Dhargay N."/>
            <person name="Dooley K."/>
            <person name="Dooley E."/>
            <person name="Doricent M."/>
            <person name="Dorje P."/>
            <person name="Dorjee K."/>
            <person name="Dupes A."/>
            <person name="Elong R."/>
            <person name="Falk J."/>
            <person name="Farina A."/>
            <person name="Faro S."/>
            <person name="Ferguson D."/>
            <person name="Fisher S."/>
            <person name="Foley C.D."/>
            <person name="Franke A."/>
            <person name="Friedrich D."/>
            <person name="Gadbois L."/>
            <person name="Gearin G."/>
            <person name="Gearin C.R."/>
            <person name="Giannoukos G."/>
            <person name="Goode T."/>
            <person name="Graham J."/>
            <person name="Grandbois E."/>
            <person name="Grewal S."/>
            <person name="Gyaltsen K."/>
            <person name="Hafez N."/>
            <person name="Hagos B."/>
            <person name="Hall J."/>
            <person name="Henson C."/>
            <person name="Hollinger A."/>
            <person name="Honan T."/>
            <person name="Huard M.D."/>
            <person name="Hughes L."/>
            <person name="Hurhula B."/>
            <person name="Husby M.E."/>
            <person name="Kamat A."/>
            <person name="Kanga B."/>
            <person name="Kashin S."/>
            <person name="Khazanovich D."/>
            <person name="Kisner P."/>
            <person name="Lance K."/>
            <person name="Lara M."/>
            <person name="Lee W."/>
            <person name="Lennon N."/>
            <person name="Letendre F."/>
            <person name="LeVine R."/>
            <person name="Lipovsky A."/>
            <person name="Liu X."/>
            <person name="Liu J."/>
            <person name="Liu S."/>
            <person name="Lokyitsang T."/>
            <person name="Lokyitsang Y."/>
            <person name="Lubonja R."/>
            <person name="Lui A."/>
            <person name="MacDonald P."/>
            <person name="Magnisalis V."/>
            <person name="Maru K."/>
            <person name="Matthews C."/>
            <person name="McCusker W."/>
            <person name="McDonough S."/>
            <person name="Mehta T."/>
            <person name="Meldrim J."/>
            <person name="Meneus L."/>
            <person name="Mihai O."/>
            <person name="Mihalev A."/>
            <person name="Mihova T."/>
            <person name="Mittelman R."/>
            <person name="Mlenga V."/>
            <person name="Montmayeur A."/>
            <person name="Mulrain L."/>
            <person name="Navidi A."/>
            <person name="Naylor J."/>
            <person name="Negash T."/>
            <person name="Nguyen T."/>
            <person name="Nguyen N."/>
            <person name="Nicol R."/>
            <person name="Norbu C."/>
            <person name="Norbu N."/>
            <person name="Novod N."/>
            <person name="O'Neill B."/>
            <person name="Osman S."/>
            <person name="Markiewicz E."/>
            <person name="Oyono O.L."/>
            <person name="Patti C."/>
            <person name="Phunkhang P."/>
            <person name="Pierre F."/>
            <person name="Priest M."/>
            <person name="Raghuraman S."/>
            <person name="Rege F."/>
            <person name="Reyes R."/>
            <person name="Rise C."/>
            <person name="Rogov P."/>
            <person name="Ross K."/>
            <person name="Ryan E."/>
            <person name="Settipalli S."/>
            <person name="Shea T."/>
            <person name="Sherpa N."/>
            <person name="Shi L."/>
            <person name="Shih D."/>
            <person name="Sparrow T."/>
            <person name="Spaulding J."/>
            <person name="Stalker J."/>
            <person name="Stange-Thomann N."/>
            <person name="Stavropoulos S."/>
            <person name="Stone C."/>
            <person name="Strader C."/>
            <person name="Tesfaye S."/>
            <person name="Thomson T."/>
            <person name="Thoulutsang Y."/>
            <person name="Thoulutsang D."/>
            <person name="Topham K."/>
            <person name="Topping I."/>
            <person name="Tsamla T."/>
            <person name="Vassiliev H."/>
            <person name="Vo A."/>
            <person name="Wangchuk T."/>
            <person name="Wangdi T."/>
            <person name="Weiand M."/>
            <person name="Wilkinson J."/>
            <person name="Wilson A."/>
            <person name="Yadav S."/>
            <person name="Young G."/>
            <person name="Yu Q."/>
            <person name="Zembek L."/>
            <person name="Zhong D."/>
            <person name="Zimmer A."/>
            <person name="Zwirko Z."/>
            <person name="Jaffe D.B."/>
            <person name="Alvarez P."/>
            <person name="Brockman W."/>
            <person name="Butler J."/>
            <person name="Chin C."/>
            <person name="Gnerre S."/>
            <person name="Grabherr M."/>
            <person name="Kleber M."/>
            <person name="Mauceli E."/>
            <person name="MacCallum I."/>
        </authorList>
    </citation>
    <scope>NUCLEOTIDE SEQUENCE [LARGE SCALE GENOMIC DNA]</scope>
    <source>
        <strain evidence="3">Tucson 14030-0811.24</strain>
    </source>
</reference>
<name>B4MW73_DROWI</name>
<feature type="signal peptide" evidence="1">
    <location>
        <begin position="1"/>
        <end position="16"/>
    </location>
</feature>
<dbReference type="InParanoid" id="B4MW73"/>
<keyword evidence="3" id="KW-1185">Reference proteome</keyword>
<accession>B4MW73</accession>
<feature type="chain" id="PRO_5006458096" description="Secreted protein" evidence="1">
    <location>
        <begin position="17"/>
        <end position="146"/>
    </location>
</feature>
<evidence type="ECO:0000313" key="2">
    <source>
        <dbReference type="EMBL" id="EDW75943.2"/>
    </source>
</evidence>
<evidence type="ECO:0000313" key="3">
    <source>
        <dbReference type="Proteomes" id="UP000007798"/>
    </source>
</evidence>
<proteinExistence type="predicted"/>
<sequence length="146" mass="17412">MLPLILLLLFSVSADAYTRGESLRELRKLMQQQDEQEALVNDFQTDVNLWAQSLEQFGQEFLHFVEHCRHLGSYCEQRKVQRRLRGLRHTYSQLRAQLEAVEVKYARRISNHEDFEPTLQAVEDVLKQYDETLRLVNMEIYKLVEQ</sequence>
<dbReference type="SMR" id="B4MW73"/>
<dbReference type="Proteomes" id="UP000007798">
    <property type="component" value="Unassembled WGS sequence"/>
</dbReference>
<evidence type="ECO:0008006" key="4">
    <source>
        <dbReference type="Google" id="ProtNLM"/>
    </source>
</evidence>
<dbReference type="HOGENOM" id="CLU_1817840_0_0_1"/>
<dbReference type="EMBL" id="CH963857">
    <property type="protein sequence ID" value="EDW75943.2"/>
    <property type="molecule type" value="Genomic_DNA"/>
</dbReference>
<organism evidence="2 3">
    <name type="scientific">Drosophila willistoni</name>
    <name type="common">Fruit fly</name>
    <dbReference type="NCBI Taxonomy" id="7260"/>
    <lineage>
        <taxon>Eukaryota</taxon>
        <taxon>Metazoa</taxon>
        <taxon>Ecdysozoa</taxon>
        <taxon>Arthropoda</taxon>
        <taxon>Hexapoda</taxon>
        <taxon>Insecta</taxon>
        <taxon>Pterygota</taxon>
        <taxon>Neoptera</taxon>
        <taxon>Endopterygota</taxon>
        <taxon>Diptera</taxon>
        <taxon>Brachycera</taxon>
        <taxon>Muscomorpha</taxon>
        <taxon>Ephydroidea</taxon>
        <taxon>Drosophilidae</taxon>
        <taxon>Drosophila</taxon>
        <taxon>Sophophora</taxon>
    </lineage>
</organism>
<evidence type="ECO:0000256" key="1">
    <source>
        <dbReference type="SAM" id="SignalP"/>
    </source>
</evidence>
<dbReference type="KEGG" id="dwi:6642268"/>
<dbReference type="eggNOG" id="ENOG502T9WX">
    <property type="taxonomic scope" value="Eukaryota"/>
</dbReference>
<dbReference type="OrthoDB" id="7865362at2759"/>
<dbReference type="AlphaFoldDB" id="B4MW73"/>